<dbReference type="InterPro" id="IPR041247">
    <property type="entry name" value="Rad52_fam"/>
</dbReference>
<dbReference type="AlphaFoldDB" id="A0A7V3YF31"/>
<name>A0A7V3YF31_9BACT</name>
<organism evidence="4">
    <name type="scientific">Candidatus Caldatribacterium californiense</name>
    <dbReference type="NCBI Taxonomy" id="1454726"/>
    <lineage>
        <taxon>Bacteria</taxon>
        <taxon>Pseudomonadati</taxon>
        <taxon>Atribacterota</taxon>
        <taxon>Atribacteria</taxon>
        <taxon>Atribacterales</taxon>
        <taxon>Candidatus Caldatribacteriaceae</taxon>
        <taxon>Candidatus Caldatribacterium</taxon>
    </lineage>
</organism>
<dbReference type="GO" id="GO:0006302">
    <property type="term" value="P:double-strand break repair"/>
    <property type="evidence" value="ECO:0007669"/>
    <property type="project" value="UniProtKB-ARBA"/>
</dbReference>
<dbReference type="EMBL" id="DTFV01000014">
    <property type="protein sequence ID" value="HGI29842.1"/>
    <property type="molecule type" value="Genomic_DNA"/>
</dbReference>
<evidence type="ECO:0000256" key="3">
    <source>
        <dbReference type="ARBA" id="ARBA00023204"/>
    </source>
</evidence>
<proteinExistence type="inferred from homology"/>
<dbReference type="Gene3D" id="3.30.390.80">
    <property type="entry name" value="DNA repair protein Rad52/59/22"/>
    <property type="match status" value="1"/>
</dbReference>
<sequence length="183" mass="20596">MPMKNREILEKKFSRKEVKSRPGPGGRTILYVETASVIRRLNEAFDGDWSFEIKEKHVDLENGYVWVLGRLSCGGVVKEQFGSKAIAYNPDGSFVDLGDDLKAAASDALKKCATLLGVGLYLYEGEEEETVEAFRPATERQKSFIRDLLKSQGKPVDEAFLARLSAEEASRFIDKLREETTRK</sequence>
<accession>A0A7V3YF31</accession>
<dbReference type="SUPFAM" id="SSF54768">
    <property type="entry name" value="dsRNA-binding domain-like"/>
    <property type="match status" value="1"/>
</dbReference>
<evidence type="ECO:0000313" key="4">
    <source>
        <dbReference type="EMBL" id="HGI29842.1"/>
    </source>
</evidence>
<dbReference type="InterPro" id="IPR042525">
    <property type="entry name" value="Rad52_Rad59_Rad22_sf"/>
</dbReference>
<keyword evidence="2" id="KW-0227">DNA damage</keyword>
<reference evidence="4" key="1">
    <citation type="journal article" date="2020" name="mSystems">
        <title>Genome- and Community-Level Interaction Insights into Carbon Utilization and Element Cycling Functions of Hydrothermarchaeota in Hydrothermal Sediment.</title>
        <authorList>
            <person name="Zhou Z."/>
            <person name="Liu Y."/>
            <person name="Xu W."/>
            <person name="Pan J."/>
            <person name="Luo Z.H."/>
            <person name="Li M."/>
        </authorList>
    </citation>
    <scope>NUCLEOTIDE SEQUENCE [LARGE SCALE GENOMIC DNA]</scope>
    <source>
        <strain evidence="4">SpSt-747</strain>
    </source>
</reference>
<evidence type="ECO:0000256" key="2">
    <source>
        <dbReference type="ARBA" id="ARBA00022763"/>
    </source>
</evidence>
<comment type="similarity">
    <text evidence="1">Belongs to the RAD52 family.</text>
</comment>
<keyword evidence="3" id="KW-0234">DNA repair</keyword>
<gene>
    <name evidence="4" type="ORF">ENV30_00780</name>
</gene>
<dbReference type="Pfam" id="PF04098">
    <property type="entry name" value="Rad52_Rad22"/>
    <property type="match status" value="1"/>
</dbReference>
<evidence type="ECO:0008006" key="5">
    <source>
        <dbReference type="Google" id="ProtNLM"/>
    </source>
</evidence>
<evidence type="ECO:0000256" key="1">
    <source>
        <dbReference type="ARBA" id="ARBA00006638"/>
    </source>
</evidence>
<comment type="caution">
    <text evidence="4">The sequence shown here is derived from an EMBL/GenBank/DDBJ whole genome shotgun (WGS) entry which is preliminary data.</text>
</comment>
<dbReference type="GO" id="GO:0006310">
    <property type="term" value="P:DNA recombination"/>
    <property type="evidence" value="ECO:0007669"/>
    <property type="project" value="UniProtKB-ARBA"/>
</dbReference>
<protein>
    <recommendedName>
        <fullName evidence="5">Rad52/22 family double-strand break repair protein</fullName>
    </recommendedName>
</protein>